<proteinExistence type="predicted"/>
<feature type="chain" id="PRO_5020028466" description="Lipase domain-containing protein" evidence="1">
    <location>
        <begin position="24"/>
        <end position="224"/>
    </location>
</feature>
<dbReference type="STRING" id="151549.A0A4C1TEN6"/>
<dbReference type="InterPro" id="IPR029058">
    <property type="entry name" value="AB_hydrolase_fold"/>
</dbReference>
<evidence type="ECO:0000256" key="1">
    <source>
        <dbReference type="SAM" id="SignalP"/>
    </source>
</evidence>
<sequence length="224" mass="25784">MKSCLQLINFIFIIALLMKECETGNRFWMTTDERWESKEKESESETRTSTSIKMVLNLNPGSALDSVLIRLSQMENHISPQDLEEFLKFYDQNGSSTTVDTRRRNTESADYASVEETVTSLPVPDEVDCFGLGSVTNQLRWILNLSPDSSEKVNVHYYFSSRKQQTRVQVMAGQQFGLEWVDFSPLSRRTVVIVHGFMSHSNASWVNDLTRAFLLWVIDSMILY</sequence>
<accession>A0A4C1TEN6</accession>
<dbReference type="OrthoDB" id="199913at2759"/>
<dbReference type="Proteomes" id="UP000299102">
    <property type="component" value="Unassembled WGS sequence"/>
</dbReference>
<dbReference type="EMBL" id="BGZK01000054">
    <property type="protein sequence ID" value="GBP13003.1"/>
    <property type="molecule type" value="Genomic_DNA"/>
</dbReference>
<protein>
    <recommendedName>
        <fullName evidence="4">Lipase domain-containing protein</fullName>
    </recommendedName>
</protein>
<gene>
    <name evidence="2" type="ORF">EVAR_79337_1</name>
</gene>
<evidence type="ECO:0000313" key="3">
    <source>
        <dbReference type="Proteomes" id="UP000299102"/>
    </source>
</evidence>
<feature type="signal peptide" evidence="1">
    <location>
        <begin position="1"/>
        <end position="23"/>
    </location>
</feature>
<dbReference type="Gene3D" id="3.40.50.1820">
    <property type="entry name" value="alpha/beta hydrolase"/>
    <property type="match status" value="1"/>
</dbReference>
<evidence type="ECO:0000313" key="2">
    <source>
        <dbReference type="EMBL" id="GBP13003.1"/>
    </source>
</evidence>
<name>A0A4C1TEN6_EUMVA</name>
<comment type="caution">
    <text evidence="2">The sequence shown here is derived from an EMBL/GenBank/DDBJ whole genome shotgun (WGS) entry which is preliminary data.</text>
</comment>
<keyword evidence="1" id="KW-0732">Signal</keyword>
<reference evidence="2 3" key="1">
    <citation type="journal article" date="2019" name="Commun. Biol.">
        <title>The bagworm genome reveals a unique fibroin gene that provides high tensile strength.</title>
        <authorList>
            <person name="Kono N."/>
            <person name="Nakamura H."/>
            <person name="Ohtoshi R."/>
            <person name="Tomita M."/>
            <person name="Numata K."/>
            <person name="Arakawa K."/>
        </authorList>
    </citation>
    <scope>NUCLEOTIDE SEQUENCE [LARGE SCALE GENOMIC DNA]</scope>
</reference>
<keyword evidence="3" id="KW-1185">Reference proteome</keyword>
<evidence type="ECO:0008006" key="4">
    <source>
        <dbReference type="Google" id="ProtNLM"/>
    </source>
</evidence>
<dbReference type="AlphaFoldDB" id="A0A4C1TEN6"/>
<organism evidence="2 3">
    <name type="scientific">Eumeta variegata</name>
    <name type="common">Bagworm moth</name>
    <name type="synonym">Eumeta japonica</name>
    <dbReference type="NCBI Taxonomy" id="151549"/>
    <lineage>
        <taxon>Eukaryota</taxon>
        <taxon>Metazoa</taxon>
        <taxon>Ecdysozoa</taxon>
        <taxon>Arthropoda</taxon>
        <taxon>Hexapoda</taxon>
        <taxon>Insecta</taxon>
        <taxon>Pterygota</taxon>
        <taxon>Neoptera</taxon>
        <taxon>Endopterygota</taxon>
        <taxon>Lepidoptera</taxon>
        <taxon>Glossata</taxon>
        <taxon>Ditrysia</taxon>
        <taxon>Tineoidea</taxon>
        <taxon>Psychidae</taxon>
        <taxon>Oiketicinae</taxon>
        <taxon>Eumeta</taxon>
    </lineage>
</organism>